<organism evidence="1 2">
    <name type="scientific">Lipomyces orientalis</name>
    <dbReference type="NCBI Taxonomy" id="1233043"/>
    <lineage>
        <taxon>Eukaryota</taxon>
        <taxon>Fungi</taxon>
        <taxon>Dikarya</taxon>
        <taxon>Ascomycota</taxon>
        <taxon>Saccharomycotina</taxon>
        <taxon>Lipomycetes</taxon>
        <taxon>Lipomycetales</taxon>
        <taxon>Lipomycetaceae</taxon>
        <taxon>Lipomyces</taxon>
    </lineage>
</organism>
<keyword evidence="2" id="KW-1185">Reference proteome</keyword>
<evidence type="ECO:0000313" key="2">
    <source>
        <dbReference type="Proteomes" id="UP001489719"/>
    </source>
</evidence>
<dbReference type="Proteomes" id="UP001489719">
    <property type="component" value="Unassembled WGS sequence"/>
</dbReference>
<dbReference type="EMBL" id="MU970051">
    <property type="protein sequence ID" value="KAK9324304.1"/>
    <property type="molecule type" value="Genomic_DNA"/>
</dbReference>
<accession>A0ACC3TSX5</accession>
<name>A0ACC3TSX5_9ASCO</name>
<evidence type="ECO:0000313" key="1">
    <source>
        <dbReference type="EMBL" id="KAK9324304.1"/>
    </source>
</evidence>
<reference evidence="2" key="1">
    <citation type="journal article" date="2024" name="Front. Bioeng. Biotechnol.">
        <title>Genome-scale model development and genomic sequencing of the oleaginous clade Lipomyces.</title>
        <authorList>
            <person name="Czajka J.J."/>
            <person name="Han Y."/>
            <person name="Kim J."/>
            <person name="Mondo S.J."/>
            <person name="Hofstad B.A."/>
            <person name="Robles A."/>
            <person name="Haridas S."/>
            <person name="Riley R."/>
            <person name="LaButti K."/>
            <person name="Pangilinan J."/>
            <person name="Andreopoulos W."/>
            <person name="Lipzen A."/>
            <person name="Yan J."/>
            <person name="Wang M."/>
            <person name="Ng V."/>
            <person name="Grigoriev I.V."/>
            <person name="Spatafora J.W."/>
            <person name="Magnuson J.K."/>
            <person name="Baker S.E."/>
            <person name="Pomraning K.R."/>
        </authorList>
    </citation>
    <scope>NUCLEOTIDE SEQUENCE [LARGE SCALE GENOMIC DNA]</scope>
    <source>
        <strain evidence="2">CBS 10300</strain>
    </source>
</reference>
<proteinExistence type="predicted"/>
<protein>
    <submittedName>
        <fullName evidence="1">Uncharacterized protein</fullName>
    </submittedName>
</protein>
<gene>
    <name evidence="1" type="ORF">V1517DRAFT_58060</name>
</gene>
<sequence>MPPTSPFSFTAHLYPFSFPTPPPELPLASSTLPSSTCGLSTTLPTSADLAQYRLRSNVAPSYNSSRHCQARRLLSSPPPQLSLPAATSTRPESEAGSSPSVLFSPAPQSTTTRARAMSPSEASEDAFTVMAANITCLFWFTPTPTLVQCSTHSRLPLLSPVCLPTREFRLFASAILSRTQVSRTVVALALLYIYRLKLHSPSILGTPGSEYRVFTIALVLANKFLDDNTYTNKTWAQVSKLPVSEIGVMEVEFLKHVNYELAVAKETWSDWSDLLACFVKARRAAQFSCVSVPGSPVSQSPGGLLSPSSLGPSRKRKVVDDDVVVRHSPAKRVYAQQLPRQTGNGPAYYYSPTTPSPDDVASQLLADTTAQAAACAVGWHVLPQPKYVAPMTPTCPTPNTILRSVPAVSMPQYPTPVQPLPLLVKNTYAIPSNTYALPSSLPPHTVLPQPIPAAPPVTGPRAMPALPPTTTTTTSSSSSSTTRPNPFVYPVVDKYYVPVPRLMSVKQLHPVMADPSRW</sequence>
<comment type="caution">
    <text evidence="1">The sequence shown here is derived from an EMBL/GenBank/DDBJ whole genome shotgun (WGS) entry which is preliminary data.</text>
</comment>